<proteinExistence type="predicted"/>
<protein>
    <submittedName>
        <fullName evidence="1">Uncharacterized protein</fullName>
    </submittedName>
</protein>
<organism evidence="1 2">
    <name type="scientific">ssRNA phage SRR7976301_7</name>
    <dbReference type="NCBI Taxonomy" id="2786668"/>
    <lineage>
        <taxon>Viruses</taxon>
        <taxon>Riboviria</taxon>
        <taxon>Orthornavirae</taxon>
        <taxon>Lenarviricota</taxon>
        <taxon>Leviviricetes</taxon>
        <taxon>Norzivirales</taxon>
        <taxon>Fiersviridae</taxon>
        <taxon>Chahsmivirus</taxon>
        <taxon>Chahsmivirus lutadaptatum</taxon>
    </lineage>
</organism>
<accession>A0A8S5L544</accession>
<dbReference type="RefSeq" id="YP_010769218.1">
    <property type="nucleotide sequence ID" value="NC_073911.1"/>
</dbReference>
<evidence type="ECO:0000313" key="1">
    <source>
        <dbReference type="EMBL" id="DAD52675.1"/>
    </source>
</evidence>
<evidence type="ECO:0000313" key="2">
    <source>
        <dbReference type="Proteomes" id="UP000678424"/>
    </source>
</evidence>
<gene>
    <name evidence="1" type="primary">SRR7976301_7_1</name>
</gene>
<sequence>MKVVFSFNQVSQLQLNAARFRECYDLVRSYLGIEVGTLFSAQDFLTTLEGDEFVRYSDDSGELCFSIRGNVFDYKMIVHACQVELAWIQVQKLFFLGTAADQLYDPSGFAKRLSKAVKSFKKLLDDTEW</sequence>
<reference evidence="1" key="1">
    <citation type="submission" date="2020-09" db="EMBL/GenBank/DDBJ databases">
        <title>Leviviricetes taxonomy.</title>
        <authorList>
            <person name="Stockdale S.R."/>
            <person name="Callanan J."/>
            <person name="Adriaenssens E.M."/>
            <person name="Kuhn J.H."/>
            <person name="Rumnieks J."/>
            <person name="Shkoporov A."/>
            <person name="Draper L.A."/>
            <person name="Ross P."/>
            <person name="Hill C."/>
        </authorList>
    </citation>
    <scope>NUCLEOTIDE SEQUENCE</scope>
</reference>
<dbReference type="Proteomes" id="UP000678424">
    <property type="component" value="Segment"/>
</dbReference>
<dbReference type="KEGG" id="vg:80398174"/>
<keyword evidence="2" id="KW-1185">Reference proteome</keyword>
<dbReference type="EMBL" id="BK014174">
    <property type="protein sequence ID" value="DAD52675.1"/>
    <property type="molecule type" value="Genomic_RNA"/>
</dbReference>
<name>A0A8S5L544_9VIRU</name>
<dbReference type="GeneID" id="80398174"/>